<evidence type="ECO:0000313" key="17">
    <source>
        <dbReference type="Proteomes" id="UP000288805"/>
    </source>
</evidence>
<evidence type="ECO:0000256" key="11">
    <source>
        <dbReference type="ARBA" id="ARBA00023136"/>
    </source>
</evidence>
<evidence type="ECO:0000313" key="16">
    <source>
        <dbReference type="EMBL" id="RVW35399.1"/>
    </source>
</evidence>
<dbReference type="InterPro" id="IPR003439">
    <property type="entry name" value="ABC_transporter-like_ATP-bd"/>
</dbReference>
<feature type="transmembrane region" description="Helical" evidence="13">
    <location>
        <begin position="20"/>
        <end position="38"/>
    </location>
</feature>
<name>A0A438DJ01_VITVI</name>
<dbReference type="SUPFAM" id="SSF52540">
    <property type="entry name" value="P-loop containing nucleoside triphosphate hydrolases"/>
    <property type="match status" value="2"/>
</dbReference>
<evidence type="ECO:0000256" key="5">
    <source>
        <dbReference type="ARBA" id="ARBA00022692"/>
    </source>
</evidence>
<feature type="transmembrane region" description="Helical" evidence="13">
    <location>
        <begin position="124"/>
        <end position="146"/>
    </location>
</feature>
<feature type="transmembrane region" description="Helical" evidence="13">
    <location>
        <begin position="323"/>
        <end position="339"/>
    </location>
</feature>
<evidence type="ECO:0000256" key="10">
    <source>
        <dbReference type="ARBA" id="ARBA00022989"/>
    </source>
</evidence>
<keyword evidence="8" id="KW-0067">ATP-binding</keyword>
<keyword evidence="4" id="KW-0813">Transport</keyword>
<keyword evidence="6" id="KW-0677">Repeat</keyword>
<feature type="transmembrane region" description="Helical" evidence="13">
    <location>
        <begin position="941"/>
        <end position="968"/>
    </location>
</feature>
<evidence type="ECO:0000256" key="8">
    <source>
        <dbReference type="ARBA" id="ARBA00022840"/>
    </source>
</evidence>
<evidence type="ECO:0000259" key="15">
    <source>
        <dbReference type="PROSITE" id="PS50929"/>
    </source>
</evidence>
<evidence type="ECO:0000256" key="12">
    <source>
        <dbReference type="ARBA" id="ARBA00034018"/>
    </source>
</evidence>
<dbReference type="InterPro" id="IPR036640">
    <property type="entry name" value="ABC1_TM_sf"/>
</dbReference>
<dbReference type="GO" id="GO:0005524">
    <property type="term" value="F:ATP binding"/>
    <property type="evidence" value="ECO:0007669"/>
    <property type="project" value="UniProtKB-KW"/>
</dbReference>
<comment type="subcellular location">
    <subcellularLocation>
        <location evidence="1">Membrane</location>
        <topology evidence="1">Multi-pass membrane protein</topology>
    </subcellularLocation>
</comment>
<dbReference type="InterPro" id="IPR017871">
    <property type="entry name" value="ABC_transporter-like_CS"/>
</dbReference>
<dbReference type="InterPro" id="IPR003593">
    <property type="entry name" value="AAA+_ATPase"/>
</dbReference>
<dbReference type="FunFam" id="1.20.1560.10:FF:000428">
    <property type="entry name" value="Multidrug resistance protein ABC transporter family"/>
    <property type="match status" value="1"/>
</dbReference>
<feature type="domain" description="ABC transmembrane type-1" evidence="15">
    <location>
        <begin position="287"/>
        <end position="567"/>
    </location>
</feature>
<evidence type="ECO:0000256" key="4">
    <source>
        <dbReference type="ARBA" id="ARBA00022448"/>
    </source>
</evidence>
<dbReference type="FunFam" id="3.40.50.300:FF:000163">
    <property type="entry name" value="Multidrug resistance-associated protein member 4"/>
    <property type="match status" value="1"/>
</dbReference>
<feature type="transmembrane region" description="Helical" evidence="13">
    <location>
        <begin position="286"/>
        <end position="311"/>
    </location>
</feature>
<evidence type="ECO:0000256" key="1">
    <source>
        <dbReference type="ARBA" id="ARBA00004141"/>
    </source>
</evidence>
<feature type="domain" description="ABC transporter" evidence="14">
    <location>
        <begin position="602"/>
        <end position="830"/>
    </location>
</feature>
<dbReference type="SMART" id="SM00382">
    <property type="entry name" value="AAA"/>
    <property type="match status" value="2"/>
</dbReference>
<feature type="transmembrane region" description="Helical" evidence="13">
    <location>
        <begin position="1095"/>
        <end position="1114"/>
    </location>
</feature>
<dbReference type="PROSITE" id="PS50893">
    <property type="entry name" value="ABC_TRANSPORTER_2"/>
    <property type="match status" value="2"/>
</dbReference>
<keyword evidence="7" id="KW-0547">Nucleotide-binding</keyword>
<dbReference type="PANTHER" id="PTHR24223">
    <property type="entry name" value="ATP-BINDING CASSETTE SUB-FAMILY C"/>
    <property type="match status" value="1"/>
</dbReference>
<dbReference type="Gene3D" id="1.20.1560.10">
    <property type="entry name" value="ABC transporter type 1, transmembrane domain"/>
    <property type="match status" value="2"/>
</dbReference>
<dbReference type="PANTHER" id="PTHR24223:SF222">
    <property type="entry name" value="OS01G0902100 PROTEIN"/>
    <property type="match status" value="1"/>
</dbReference>
<comment type="catalytic activity">
    <reaction evidence="12">
        <text>ATP + H2O + xenobioticSide 1 = ADP + phosphate + xenobioticSide 2.</text>
        <dbReference type="EC" id="7.6.2.2"/>
    </reaction>
</comment>
<gene>
    <name evidence="16" type="primary">ABCC3_8</name>
    <name evidence="16" type="ORF">CK203_077073</name>
</gene>
<evidence type="ECO:0000256" key="3">
    <source>
        <dbReference type="ARBA" id="ARBA00012191"/>
    </source>
</evidence>
<feature type="transmembrane region" description="Helical" evidence="13">
    <location>
        <begin position="997"/>
        <end position="1023"/>
    </location>
</feature>
<comment type="caution">
    <text evidence="16">The sequence shown here is derived from an EMBL/GenBank/DDBJ whole genome shotgun (WGS) entry which is preliminary data.</text>
</comment>
<dbReference type="SUPFAM" id="SSF90123">
    <property type="entry name" value="ABC transporter transmembrane region"/>
    <property type="match status" value="2"/>
</dbReference>
<keyword evidence="10 13" id="KW-1133">Transmembrane helix</keyword>
<evidence type="ECO:0000256" key="2">
    <source>
        <dbReference type="ARBA" id="ARBA00009726"/>
    </source>
</evidence>
<evidence type="ECO:0000256" key="6">
    <source>
        <dbReference type="ARBA" id="ARBA00022737"/>
    </source>
</evidence>
<dbReference type="CDD" id="cd03244">
    <property type="entry name" value="ABCC_MRP_domain2"/>
    <property type="match status" value="1"/>
</dbReference>
<proteinExistence type="inferred from homology"/>
<dbReference type="InterPro" id="IPR044726">
    <property type="entry name" value="ABCC_6TM_D2"/>
</dbReference>
<dbReference type="InterPro" id="IPR050173">
    <property type="entry name" value="ABC_transporter_C-like"/>
</dbReference>
<evidence type="ECO:0000256" key="9">
    <source>
        <dbReference type="ARBA" id="ARBA00022967"/>
    </source>
</evidence>
<dbReference type="Pfam" id="PF00664">
    <property type="entry name" value="ABC_membrane"/>
    <property type="match status" value="2"/>
</dbReference>
<dbReference type="GO" id="GO:0016887">
    <property type="term" value="F:ATP hydrolysis activity"/>
    <property type="evidence" value="ECO:0007669"/>
    <property type="project" value="InterPro"/>
</dbReference>
<dbReference type="CDD" id="cd03250">
    <property type="entry name" value="ABCC_MRP_domain1"/>
    <property type="match status" value="1"/>
</dbReference>
<feature type="domain" description="ABC transporter" evidence="14">
    <location>
        <begin position="1150"/>
        <end position="1387"/>
    </location>
</feature>
<sequence length="1399" mass="156361">MVVFFRFLRWGALMDSSLGLINVAFFWLLLTWVLVGVLRKRRDGGGADSENEPTMRKSTVFTVVSVLSNAIICVSHLGFCLYEFWSLETINLVHIFTAMTWVLAAIITVSCFRNSTTRENKRWPLILTSWWVFSSILSSLSVSVYLVTRLKILTLPDFWPDFVPQATIDDFASLIPLWILLCFNVLPFNCGKKRSDLEHPLLESEGGNLSHGVDPYSSAGIWSKLTFLWLNPLFRKGRVQKLQLHHIPPVPQSEKAETASSLLEETLTKQKTSVTKALFCSVWRSLAINAVFAGANTIASYMGPFLITHFVNFLSGKGDDSSYYYGLVLALIFFMAKTLESLSQRQWYLGGQRIGIRVRAALMVLVYKKSLSIKYAGSNSGKIINLINVDVDRIGDFCLCIHGVWLLPVQVGLALVILYRNLGAAPSMTALFATVLVMVGNTPLAKRQEKLHSKIMEAKDSRIKATSETLKSMRVLKLHSWEDTFLNKIKELRETERHWLKRYLYTCSAVAFLFWTSPTLVSVITFAVCIVLKTPLTTGRVLSALATFRILQEPIYNLPELISMIAQTKVSMNRIQLFIQEEDQKKLATYPTSESPEVSIDIEVGEYAWTCDENLKSTIKIDERMIIMKGYKVAVCGSVGSGKSSLLCSILGEIPRISGTGSKVYGSKAYVPQSAWIQTGTIRDNVLFGKKINKAFYEDVLEACALDRDIQLWYNGDLSVVGERGMNLSGGQKQRIQLARAIYSESDVYFLDDPFSAVDAHTGAHLNVLCKSCLRRLSFMSPISWSSWMLQTLFWQVIGTLVMKDGIIVQSGKYEDLIADPNSELVRQMTAHSKSLDQVNPSQENCFTNKPPQKKKIDLIEENSHDPISNGKLLDGIHKEETESGRVKWHVYSTFITSAYKGGLVPVILLCQVLFQGLQMGSNYWIAWATEEEGRVSREQLIGVFSLLSGGSSVFILGRAVLLSTIAIETARHLFSEMIKASSTDQSTVDTDIPYRLAGLAFALIQLLSIIVLMSQVAWQAYYIATARELARMVGVRKAPILHHFSESVAGAATIRCFNQDDRFLSRNLSLIDDYSRVAFHNTATMEWLCVRINFLFNLVFFLVLVILVSLPRSAISPSLAGLAATYGLNLNVLQAWVIWNLCNVENKMISVERILQFTKIPSEAPLVIENCITCTFPGEGKIGVVGRTGSGKSTLIQALFRVVEPSEGQILIDGVDISKMGLKDLRSRLSIIPQDPTLFQGTMRTNLDPLGEHSDQEIWEVLNKCRLAEIIGQDKGLLNARVAEDGENWSVGQRQLVCLARVLLQRRKILVLDEATASVDTATDNLIQKTIREETSKCTVITVAHRIPTVIDNDLVLVLDEGKVVEYDSPPQLLKDSSSAFSKLVMEFRRRSSKSSSS</sequence>
<evidence type="ECO:0000256" key="7">
    <source>
        <dbReference type="ARBA" id="ARBA00022741"/>
    </source>
</evidence>
<evidence type="ECO:0000256" key="13">
    <source>
        <dbReference type="SAM" id="Phobius"/>
    </source>
</evidence>
<dbReference type="CDD" id="cd18580">
    <property type="entry name" value="ABC_6TM_ABCC_D2"/>
    <property type="match status" value="1"/>
</dbReference>
<keyword evidence="5 13" id="KW-0812">Transmembrane</keyword>
<dbReference type="FunFam" id="1.20.1560.10:FF:000003">
    <property type="entry name" value="ABC transporter C family member 10"/>
    <property type="match status" value="1"/>
</dbReference>
<dbReference type="EC" id="7.6.2.2" evidence="3"/>
<feature type="transmembrane region" description="Helical" evidence="13">
    <location>
        <begin position="1120"/>
        <end position="1140"/>
    </location>
</feature>
<feature type="transmembrane region" description="Helical" evidence="13">
    <location>
        <begin position="59"/>
        <end position="85"/>
    </location>
</feature>
<dbReference type="FunFam" id="3.40.50.300:FF:000973">
    <property type="entry name" value="Multidrug resistance-associated protein 4"/>
    <property type="match status" value="1"/>
</dbReference>
<feature type="transmembrane region" description="Helical" evidence="13">
    <location>
        <begin position="166"/>
        <end position="186"/>
    </location>
</feature>
<organism evidence="16 17">
    <name type="scientific">Vitis vinifera</name>
    <name type="common">Grape</name>
    <dbReference type="NCBI Taxonomy" id="29760"/>
    <lineage>
        <taxon>Eukaryota</taxon>
        <taxon>Viridiplantae</taxon>
        <taxon>Streptophyta</taxon>
        <taxon>Embryophyta</taxon>
        <taxon>Tracheophyta</taxon>
        <taxon>Spermatophyta</taxon>
        <taxon>Magnoliopsida</taxon>
        <taxon>eudicotyledons</taxon>
        <taxon>Gunneridae</taxon>
        <taxon>Pentapetalae</taxon>
        <taxon>rosids</taxon>
        <taxon>Vitales</taxon>
        <taxon>Vitaceae</taxon>
        <taxon>Viteae</taxon>
        <taxon>Vitis</taxon>
    </lineage>
</organism>
<dbReference type="Gene3D" id="3.40.50.300">
    <property type="entry name" value="P-loop containing nucleotide triphosphate hydrolases"/>
    <property type="match status" value="2"/>
</dbReference>
<dbReference type="PROSITE" id="PS50929">
    <property type="entry name" value="ABC_TM1F"/>
    <property type="match status" value="2"/>
</dbReference>
<accession>A0A438DJ01</accession>
<dbReference type="EMBL" id="QGNW01001606">
    <property type="protein sequence ID" value="RVW35399.1"/>
    <property type="molecule type" value="Genomic_DNA"/>
</dbReference>
<dbReference type="InterPro" id="IPR027417">
    <property type="entry name" value="P-loop_NTPase"/>
</dbReference>
<dbReference type="CDD" id="cd18579">
    <property type="entry name" value="ABC_6TM_ABCC_D1"/>
    <property type="match status" value="1"/>
</dbReference>
<dbReference type="PROSITE" id="PS00211">
    <property type="entry name" value="ABC_TRANSPORTER_1"/>
    <property type="match status" value="1"/>
</dbReference>
<dbReference type="Pfam" id="PF00005">
    <property type="entry name" value="ABC_tran"/>
    <property type="match status" value="2"/>
</dbReference>
<dbReference type="InterPro" id="IPR044746">
    <property type="entry name" value="ABCC_6TM_D1"/>
</dbReference>
<protein>
    <recommendedName>
        <fullName evidence="3">ABC-type xenobiotic transporter</fullName>
        <ecNumber evidence="3">7.6.2.2</ecNumber>
    </recommendedName>
</protein>
<dbReference type="InterPro" id="IPR011527">
    <property type="entry name" value="ABC1_TM_dom"/>
</dbReference>
<evidence type="ECO:0000259" key="14">
    <source>
        <dbReference type="PROSITE" id="PS50893"/>
    </source>
</evidence>
<feature type="domain" description="ABC transmembrane type-1" evidence="15">
    <location>
        <begin position="907"/>
        <end position="1147"/>
    </location>
</feature>
<feature type="transmembrane region" description="Helical" evidence="13">
    <location>
        <begin position="91"/>
        <end position="112"/>
    </location>
</feature>
<feature type="transmembrane region" description="Helical" evidence="13">
    <location>
        <begin position="503"/>
        <end position="528"/>
    </location>
</feature>
<dbReference type="GO" id="GO:0016020">
    <property type="term" value="C:membrane"/>
    <property type="evidence" value="ECO:0007669"/>
    <property type="project" value="UniProtKB-SubCell"/>
</dbReference>
<keyword evidence="9" id="KW-1278">Translocase</keyword>
<keyword evidence="11 13" id="KW-0472">Membrane</keyword>
<dbReference type="GO" id="GO:0008559">
    <property type="term" value="F:ABC-type xenobiotic transporter activity"/>
    <property type="evidence" value="ECO:0007669"/>
    <property type="project" value="UniProtKB-EC"/>
</dbReference>
<feature type="transmembrane region" description="Helical" evidence="13">
    <location>
        <begin position="425"/>
        <end position="444"/>
    </location>
</feature>
<feature type="transmembrane region" description="Helical" evidence="13">
    <location>
        <begin position="397"/>
        <end position="419"/>
    </location>
</feature>
<reference evidence="16 17" key="1">
    <citation type="journal article" date="2018" name="PLoS Genet.">
        <title>Population sequencing reveals clonal diversity and ancestral inbreeding in the grapevine cultivar Chardonnay.</title>
        <authorList>
            <person name="Roach M.J."/>
            <person name="Johnson D.L."/>
            <person name="Bohlmann J."/>
            <person name="van Vuuren H.J."/>
            <person name="Jones S.J."/>
            <person name="Pretorius I.S."/>
            <person name="Schmidt S.A."/>
            <person name="Borneman A.R."/>
        </authorList>
    </citation>
    <scope>NUCLEOTIDE SEQUENCE [LARGE SCALE GENOMIC DNA]</scope>
    <source>
        <strain evidence="17">cv. Chardonnay</strain>
        <tissue evidence="16">Leaf</tissue>
    </source>
</reference>
<dbReference type="Proteomes" id="UP000288805">
    <property type="component" value="Unassembled WGS sequence"/>
</dbReference>
<comment type="similarity">
    <text evidence="2">Belongs to the ABC transporter superfamily. ABCC family. Conjugate transporter (TC 3.A.1.208) subfamily.</text>
</comment>